<protein>
    <submittedName>
        <fullName evidence="2">Uncharacterized protein</fullName>
    </submittedName>
</protein>
<feature type="region of interest" description="Disordered" evidence="1">
    <location>
        <begin position="73"/>
        <end position="97"/>
    </location>
</feature>
<evidence type="ECO:0000256" key="1">
    <source>
        <dbReference type="SAM" id="MobiDB-lite"/>
    </source>
</evidence>
<gene>
    <name evidence="2" type="ORF">SPSC_00165</name>
</gene>
<dbReference type="AlphaFoldDB" id="A0A127Z770"/>
<name>A0A127Z770_9BASI</name>
<sequence length="281" mass="30494">MPKVQMLGKAECGASILVVGMTPRVGMKGDTSARGRRSAGVSETDLVKASQQTNLVDECAQKLRQEVDAWCAPPTPSASASAPSSRPTSSKVVKLASTTITSRDRSLTSPKAFLRCDPSTAGKRPLSFVGKVSIDDRVDTKALTLWFSSTQSAPLVIKKGSALYEPHEFSSCVQDGGLCRVSNVVRGKHKGEDCIMFERHSEWQTLDSPTTFAAIKKLNADLDSQLYPLRTQSSLGPPATIDDHDEDDHHDDDEEPIEINDAASDASEDSVTRFRKIWESV</sequence>
<reference evidence="2" key="1">
    <citation type="submission" date="2014-06" db="EMBL/GenBank/DDBJ databases">
        <authorList>
            <person name="Ju J."/>
            <person name="Zhang J."/>
        </authorList>
    </citation>
    <scope>NUCLEOTIDE SEQUENCE</scope>
    <source>
        <strain evidence="2">SscI8</strain>
    </source>
</reference>
<dbReference type="EMBL" id="LK056650">
    <property type="protein sequence ID" value="CDS81983.1"/>
    <property type="molecule type" value="Genomic_DNA"/>
</dbReference>
<evidence type="ECO:0000313" key="2">
    <source>
        <dbReference type="EMBL" id="CDS81983.1"/>
    </source>
</evidence>
<accession>A0A127Z770</accession>
<feature type="compositionally biased region" description="Acidic residues" evidence="1">
    <location>
        <begin position="243"/>
        <end position="258"/>
    </location>
</feature>
<feature type="compositionally biased region" description="Low complexity" evidence="1">
    <location>
        <begin position="77"/>
        <end position="90"/>
    </location>
</feature>
<proteinExistence type="predicted"/>
<feature type="region of interest" description="Disordered" evidence="1">
    <location>
        <begin position="229"/>
        <end position="269"/>
    </location>
</feature>
<organism evidence="2">
    <name type="scientific">Sporisorium scitamineum</name>
    <dbReference type="NCBI Taxonomy" id="49012"/>
    <lineage>
        <taxon>Eukaryota</taxon>
        <taxon>Fungi</taxon>
        <taxon>Dikarya</taxon>
        <taxon>Basidiomycota</taxon>
        <taxon>Ustilaginomycotina</taxon>
        <taxon>Ustilaginomycetes</taxon>
        <taxon>Ustilaginales</taxon>
        <taxon>Ustilaginaceae</taxon>
        <taxon>Sporisorium</taxon>
    </lineage>
</organism>